<proteinExistence type="predicted"/>
<comment type="caution">
    <text evidence="2">The sequence shown here is derived from an EMBL/GenBank/DDBJ whole genome shotgun (WGS) entry which is preliminary data.</text>
</comment>
<organism evidence="2">
    <name type="scientific">gut metagenome</name>
    <dbReference type="NCBI Taxonomy" id="749906"/>
    <lineage>
        <taxon>unclassified sequences</taxon>
        <taxon>metagenomes</taxon>
        <taxon>organismal metagenomes</taxon>
    </lineage>
</organism>
<keyword evidence="1" id="KW-0472">Membrane</keyword>
<feature type="transmembrane region" description="Helical" evidence="1">
    <location>
        <begin position="21"/>
        <end position="43"/>
    </location>
</feature>
<dbReference type="AlphaFoldDB" id="J9FSL7"/>
<keyword evidence="1" id="KW-1133">Transmembrane helix</keyword>
<accession>J9FSL7</accession>
<dbReference type="EMBL" id="AMCI01008869">
    <property type="protein sequence ID" value="EJW90379.1"/>
    <property type="molecule type" value="Genomic_DNA"/>
</dbReference>
<protein>
    <submittedName>
        <fullName evidence="2">Uncharacterized protein</fullName>
    </submittedName>
</protein>
<evidence type="ECO:0000313" key="2">
    <source>
        <dbReference type="EMBL" id="EJW90379.1"/>
    </source>
</evidence>
<reference evidence="2" key="1">
    <citation type="journal article" date="2012" name="PLoS ONE">
        <title>Gene sets for utilization of primary and secondary nutrition supplies in the distal gut of endangered iberian lynx.</title>
        <authorList>
            <person name="Alcaide M."/>
            <person name="Messina E."/>
            <person name="Richter M."/>
            <person name="Bargiela R."/>
            <person name="Peplies J."/>
            <person name="Huws S.A."/>
            <person name="Newbold C.J."/>
            <person name="Golyshin P.N."/>
            <person name="Simon M.A."/>
            <person name="Lopez G."/>
            <person name="Yakimov M.M."/>
            <person name="Ferrer M."/>
        </authorList>
    </citation>
    <scope>NUCLEOTIDE SEQUENCE</scope>
</reference>
<evidence type="ECO:0000256" key="1">
    <source>
        <dbReference type="SAM" id="Phobius"/>
    </source>
</evidence>
<keyword evidence="1" id="KW-0812">Transmembrane</keyword>
<gene>
    <name evidence="2" type="ORF">EVA_21514</name>
</gene>
<name>J9FSL7_9ZZZZ</name>
<sequence length="48" mass="5444">MNTSAKLFEVHFLNSKRPRQLFEALSNIVDVLIGSVNPALLAIHHVRF</sequence>